<reference evidence="2 3" key="1">
    <citation type="submission" date="2018-04" db="EMBL/GenBank/DDBJ databases">
        <title>WGS assembly of Panicum hallii var. hallii HAL2.</title>
        <authorList>
            <person name="Lovell J."/>
            <person name="Jenkins J."/>
            <person name="Lowry D."/>
            <person name="Mamidi S."/>
            <person name="Sreedasyam A."/>
            <person name="Weng X."/>
            <person name="Barry K."/>
            <person name="Bonette J."/>
            <person name="Campitelli B."/>
            <person name="Daum C."/>
            <person name="Gordon S."/>
            <person name="Gould B."/>
            <person name="Lipzen A."/>
            <person name="MacQueen A."/>
            <person name="Palacio-Mejia J."/>
            <person name="Plott C."/>
            <person name="Shakirov E."/>
            <person name="Shu S."/>
            <person name="Yoshinaga Y."/>
            <person name="Zane M."/>
            <person name="Rokhsar D."/>
            <person name="Grimwood J."/>
            <person name="Schmutz J."/>
            <person name="Juenger T."/>
        </authorList>
    </citation>
    <scope>NUCLEOTIDE SEQUENCE [LARGE SCALE GENOMIC DNA]</scope>
    <source>
        <strain evidence="3">cv. HAL2</strain>
    </source>
</reference>
<dbReference type="InterPro" id="IPR001810">
    <property type="entry name" value="F-box_dom"/>
</dbReference>
<dbReference type="InterPro" id="IPR036047">
    <property type="entry name" value="F-box-like_dom_sf"/>
</dbReference>
<proteinExistence type="predicted"/>
<dbReference type="Pfam" id="PF12937">
    <property type="entry name" value="F-box-like"/>
    <property type="match status" value="1"/>
</dbReference>
<dbReference type="AlphaFoldDB" id="A0A2T7D9N4"/>
<dbReference type="PANTHER" id="PTHR38926">
    <property type="entry name" value="F-BOX DOMAIN CONTAINING PROTEIN, EXPRESSED"/>
    <property type="match status" value="1"/>
</dbReference>
<evidence type="ECO:0000313" key="2">
    <source>
        <dbReference type="EMBL" id="PUZ52273.1"/>
    </source>
</evidence>
<dbReference type="PANTHER" id="PTHR38926:SF69">
    <property type="entry name" value="F-BOX DOMAIN-CONTAINING PROTEIN"/>
    <property type="match status" value="1"/>
</dbReference>
<dbReference type="OrthoDB" id="695616at2759"/>
<sequence length="224" mass="25120">MHGLCIYMSKIIKTMIISLSRVCLQVSMEKHDWAALPRDILLEILGRLRQVDVLRGAGLACEPWWRAAVEEPALWRTIDLAFNEEDHIDQQAWDARLAMARAAVDRSAGQCESFHGVVNGDLLGYLTARQYPCTQGAVAKEPPLDWPLPLFHAARASRTVLPPSRGARRRRLRHRRANRVAHAVQVASEAEGLPWAVTAVLLFHGTRGGIGKVKDYMKACWVLM</sequence>
<gene>
    <name evidence="2" type="ORF">GQ55_6G257000</name>
</gene>
<protein>
    <recommendedName>
        <fullName evidence="1">F-box domain-containing protein</fullName>
    </recommendedName>
</protein>
<evidence type="ECO:0000313" key="3">
    <source>
        <dbReference type="Proteomes" id="UP000244336"/>
    </source>
</evidence>
<dbReference type="EMBL" id="CM009754">
    <property type="protein sequence ID" value="PUZ52273.1"/>
    <property type="molecule type" value="Genomic_DNA"/>
</dbReference>
<feature type="domain" description="F-box" evidence="1">
    <location>
        <begin position="33"/>
        <end position="80"/>
    </location>
</feature>
<dbReference type="Gramene" id="PUZ52273">
    <property type="protein sequence ID" value="PUZ52273"/>
    <property type="gene ID" value="GQ55_6G257000"/>
</dbReference>
<organism evidence="2 3">
    <name type="scientific">Panicum hallii var. hallii</name>
    <dbReference type="NCBI Taxonomy" id="1504633"/>
    <lineage>
        <taxon>Eukaryota</taxon>
        <taxon>Viridiplantae</taxon>
        <taxon>Streptophyta</taxon>
        <taxon>Embryophyta</taxon>
        <taxon>Tracheophyta</taxon>
        <taxon>Spermatophyta</taxon>
        <taxon>Magnoliopsida</taxon>
        <taxon>Liliopsida</taxon>
        <taxon>Poales</taxon>
        <taxon>Poaceae</taxon>
        <taxon>PACMAD clade</taxon>
        <taxon>Panicoideae</taxon>
        <taxon>Panicodae</taxon>
        <taxon>Paniceae</taxon>
        <taxon>Panicinae</taxon>
        <taxon>Panicum</taxon>
        <taxon>Panicum sect. Panicum</taxon>
    </lineage>
</organism>
<evidence type="ECO:0000259" key="1">
    <source>
        <dbReference type="Pfam" id="PF12937"/>
    </source>
</evidence>
<dbReference type="STRING" id="1504633.A0A2T7D9N4"/>
<dbReference type="SUPFAM" id="SSF81383">
    <property type="entry name" value="F-box domain"/>
    <property type="match status" value="1"/>
</dbReference>
<dbReference type="Proteomes" id="UP000244336">
    <property type="component" value="Chromosome 6"/>
</dbReference>
<dbReference type="Gene3D" id="1.20.1280.50">
    <property type="match status" value="1"/>
</dbReference>
<accession>A0A2T7D9N4</accession>
<keyword evidence="3" id="KW-1185">Reference proteome</keyword>
<name>A0A2T7D9N4_9POAL</name>